<dbReference type="NCBIfam" id="TIGR01440">
    <property type="entry name" value="TIGR01440 family protein"/>
    <property type="match status" value="1"/>
</dbReference>
<dbReference type="PIRSF" id="PIRSF007510">
    <property type="entry name" value="UCP007510"/>
    <property type="match status" value="1"/>
</dbReference>
<dbReference type="Pfam" id="PF04260">
    <property type="entry name" value="DUF436"/>
    <property type="match status" value="1"/>
</dbReference>
<name>A0A859DRB7_9FIRM</name>
<dbReference type="RefSeq" id="WP_086035223.1">
    <property type="nucleotide sequence ID" value="NZ_CP046051.1"/>
</dbReference>
<evidence type="ECO:0000256" key="1">
    <source>
        <dbReference type="HAMAP-Rule" id="MF_00800"/>
    </source>
</evidence>
<proteinExistence type="inferred from homology"/>
<dbReference type="AlphaFoldDB" id="A0A859DRB7"/>
<dbReference type="EMBL" id="CP046161">
    <property type="protein sequence ID" value="QKO30539.1"/>
    <property type="molecule type" value="Genomic_DNA"/>
</dbReference>
<dbReference type="Gene3D" id="3.40.50.10360">
    <property type="entry name" value="Hypothetical protein TT1679"/>
    <property type="match status" value="1"/>
</dbReference>
<reference evidence="3" key="3">
    <citation type="journal article" date="2022" name="Int. J. Syst. Evol. Microbiol.">
        <title>Caproicibacterium lactatifermentans sp. nov., isolated from pit clay used for the production of Chinese strong aroma-type liquor.</title>
        <authorList>
            <person name="Wang H."/>
            <person name="Gu Y."/>
            <person name="Zhao D."/>
            <person name="Qiao Z."/>
            <person name="Zheng J."/>
            <person name="Gao J."/>
            <person name="Ren C."/>
            <person name="Xu Y."/>
        </authorList>
    </citation>
    <scope>NUCLEOTIDE SEQUENCE</scope>
    <source>
        <strain evidence="3">JNU-WLY1368</strain>
    </source>
</reference>
<evidence type="ECO:0000313" key="2">
    <source>
        <dbReference type="EMBL" id="QKN24448.1"/>
    </source>
</evidence>
<protein>
    <recommendedName>
        <fullName evidence="1">UPF0340 protein GJQ69_08135</fullName>
    </recommendedName>
</protein>
<dbReference type="Proteomes" id="UP000509623">
    <property type="component" value="Chromosome"/>
</dbReference>
<dbReference type="SUPFAM" id="SSF110710">
    <property type="entry name" value="TTHA0583/YokD-like"/>
    <property type="match status" value="1"/>
</dbReference>
<organism evidence="2 4">
    <name type="scientific">Caproicibacterium lactatifermentans</name>
    <dbReference type="NCBI Taxonomy" id="2666138"/>
    <lineage>
        <taxon>Bacteria</taxon>
        <taxon>Bacillati</taxon>
        <taxon>Bacillota</taxon>
        <taxon>Clostridia</taxon>
        <taxon>Eubacteriales</taxon>
        <taxon>Oscillospiraceae</taxon>
        <taxon>Caproicibacterium</taxon>
    </lineage>
</organism>
<evidence type="ECO:0000313" key="4">
    <source>
        <dbReference type="Proteomes" id="UP000501316"/>
    </source>
</evidence>
<evidence type="ECO:0000313" key="3">
    <source>
        <dbReference type="EMBL" id="QKO30539.1"/>
    </source>
</evidence>
<sequence length="186" mass="19976">MVENLEDLRALAGKAAGELLDKAKVRPGQLMVVGCSSSEVGGHRIGTDSNVETAAALFDGIYEQVKKRGLFLAAQCCEHLNRALIIEREAAEKFGYEQVNVVPQPKAGGSFGTTAYARFSDPVAVEHVRADCGMDIGGTLIGMHLKEVAVPVRLSMDHIGEAVLLCARTRPKFVGGVRAHYDENLL</sequence>
<reference evidence="4 5" key="1">
    <citation type="submission" date="2019-11" db="EMBL/GenBank/DDBJ databases">
        <authorList>
            <person name="Ren C."/>
            <person name="Wang H."/>
            <person name="Xu Y."/>
        </authorList>
    </citation>
    <scope>NUCLEOTIDE SEQUENCE [LARGE SCALE GENOMIC DNA]</scope>
    <source>
        <strain evidence="5">JNU-WLY1368</strain>
        <strain evidence="2 4">LBM 19010</strain>
    </source>
</reference>
<reference evidence="3" key="2">
    <citation type="journal article" date="2021" name="Appl. Environ. Microbiol.">
        <title>Adaptability of a Caproate-Producing Bacterium Contributes to Its Dominance in an Anaerobic Fermentation System.</title>
        <authorList>
            <person name="Wang H."/>
            <person name="Gu Y."/>
            <person name="Zhou W."/>
            <person name="Zhao D."/>
            <person name="Qiao Z."/>
            <person name="Zheng J."/>
            <person name="Gao J."/>
            <person name="Chen X."/>
            <person name="Ren C."/>
            <person name="Xu Y."/>
        </authorList>
    </citation>
    <scope>NUCLEOTIDE SEQUENCE</scope>
    <source>
        <strain evidence="3">JNU-WLY1368</strain>
    </source>
</reference>
<keyword evidence="5" id="KW-1185">Reference proteome</keyword>
<dbReference type="Proteomes" id="UP000501316">
    <property type="component" value="Chromosome"/>
</dbReference>
<accession>A0A859DRB7</accession>
<dbReference type="KEGG" id="clf:GJQ69_08135"/>
<gene>
    <name evidence="2" type="ORF">GJQ69_08135</name>
    <name evidence="3" type="ORF">GKP14_05670</name>
</gene>
<comment type="similarity">
    <text evidence="1">Belongs to the UPF0340 family.</text>
</comment>
<dbReference type="HAMAP" id="MF_00800">
    <property type="entry name" value="UPF0340"/>
    <property type="match status" value="1"/>
</dbReference>
<evidence type="ECO:0000313" key="5">
    <source>
        <dbReference type="Proteomes" id="UP000509623"/>
    </source>
</evidence>
<dbReference type="EMBL" id="CP046051">
    <property type="protein sequence ID" value="QKN24448.1"/>
    <property type="molecule type" value="Genomic_DNA"/>
</dbReference>
<dbReference type="InterPro" id="IPR028345">
    <property type="entry name" value="Antibiotic_NAT-like"/>
</dbReference>
<dbReference type="InterPro" id="IPR006340">
    <property type="entry name" value="DUF436"/>
</dbReference>